<dbReference type="Proteomes" id="UP000178082">
    <property type="component" value="Unassembled WGS sequence"/>
</dbReference>
<dbReference type="SUPFAM" id="SSF89392">
    <property type="entry name" value="Prokaryotic lipoproteins and lipoprotein localization factors"/>
    <property type="match status" value="1"/>
</dbReference>
<evidence type="ECO:0008006" key="3">
    <source>
        <dbReference type="Google" id="ProtNLM"/>
    </source>
</evidence>
<proteinExistence type="predicted"/>
<accession>A0A1F7SJS7</accession>
<comment type="caution">
    <text evidence="1">The sequence shown here is derived from an EMBL/GenBank/DDBJ whole genome shotgun (WGS) entry which is preliminary data.</text>
</comment>
<dbReference type="Pfam" id="PF14125">
    <property type="entry name" value="DUF4292"/>
    <property type="match status" value="1"/>
</dbReference>
<gene>
    <name evidence="1" type="ORF">A3G31_04130</name>
</gene>
<dbReference type="AlphaFoldDB" id="A0A1F7SJS7"/>
<name>A0A1F7SJS7_9BACT</name>
<dbReference type="STRING" id="1817883.A3G31_04130"/>
<dbReference type="InterPro" id="IPR029046">
    <property type="entry name" value="LolA/LolB/LppX"/>
</dbReference>
<reference evidence="1 2" key="1">
    <citation type="journal article" date="2016" name="Nat. Commun.">
        <title>Thousands of microbial genomes shed light on interconnected biogeochemical processes in an aquifer system.</title>
        <authorList>
            <person name="Anantharaman K."/>
            <person name="Brown C.T."/>
            <person name="Hug L.A."/>
            <person name="Sharon I."/>
            <person name="Castelle C.J."/>
            <person name="Probst A.J."/>
            <person name="Thomas B.C."/>
            <person name="Singh A."/>
            <person name="Wilkins M.J."/>
            <person name="Karaoz U."/>
            <person name="Brodie E.L."/>
            <person name="Williams K.H."/>
            <person name="Hubbard S.S."/>
            <person name="Banfield J.F."/>
        </authorList>
    </citation>
    <scope>NUCLEOTIDE SEQUENCE [LARGE SCALE GENOMIC DNA]</scope>
</reference>
<organism evidence="1 2">
    <name type="scientific">Candidatus Schekmanbacteria bacterium RIFCSPLOWO2_12_FULL_38_15</name>
    <dbReference type="NCBI Taxonomy" id="1817883"/>
    <lineage>
        <taxon>Bacteria</taxon>
        <taxon>Candidatus Schekmaniibacteriota</taxon>
    </lineage>
</organism>
<protein>
    <recommendedName>
        <fullName evidence="3">DUF4292 domain-containing protein</fullName>
    </recommendedName>
</protein>
<dbReference type="PROSITE" id="PS51257">
    <property type="entry name" value="PROKAR_LIPOPROTEIN"/>
    <property type="match status" value="1"/>
</dbReference>
<dbReference type="Gene3D" id="2.50.20.10">
    <property type="entry name" value="Lipoprotein localisation LolA/LolB/LppX"/>
    <property type="match status" value="1"/>
</dbReference>
<dbReference type="EMBL" id="MGDI01000017">
    <property type="protein sequence ID" value="OGL54020.1"/>
    <property type="molecule type" value="Genomic_DNA"/>
</dbReference>
<evidence type="ECO:0000313" key="1">
    <source>
        <dbReference type="EMBL" id="OGL54020.1"/>
    </source>
</evidence>
<evidence type="ECO:0000313" key="2">
    <source>
        <dbReference type="Proteomes" id="UP000178082"/>
    </source>
</evidence>
<sequence>MKTLKSSVIISFFILFLSFLNLISISGCSAKKALIRESKNLETLQDTSFIEKSLEEKAKYFKNLKGVVRIKLKIGKKENSFNAVIALKNPDLLRIEILNPFGQVITFITSDGQNIHQTDLKNSRIILTPVSISSSEKFLGIPLMPQELLKIITGTISFNKSNQRTIQLDKDNNLYVLTEGPDSDNLTRKYWIDSKNFNLLRIKVSDSNGNIVYEVNYSEYQNIDNCPLPEKIICGFFLKNISIEINFKDISLNTEMPFDLFSNQNPSGFKIIYQE</sequence>
<dbReference type="InterPro" id="IPR025634">
    <property type="entry name" value="DUF4292"/>
</dbReference>